<evidence type="ECO:0000256" key="5">
    <source>
        <dbReference type="PIRSR" id="PIRSR610347-3"/>
    </source>
</evidence>
<dbReference type="Gene3D" id="2.60.200.20">
    <property type="match status" value="1"/>
</dbReference>
<gene>
    <name evidence="7" type="ORF">SLEP1_g27975</name>
</gene>
<feature type="active site" description="Proton donor/acceptor" evidence="3">
    <location>
        <position position="940"/>
    </location>
</feature>
<dbReference type="CDD" id="cd09123">
    <property type="entry name" value="PLDc_Tdp1_2"/>
    <property type="match status" value="1"/>
</dbReference>
<dbReference type="Pfam" id="PF06087">
    <property type="entry name" value="Tyr-DNA_phospho"/>
    <property type="match status" value="2"/>
</dbReference>
<dbReference type="Pfam" id="PF08797">
    <property type="entry name" value="HIRAN"/>
    <property type="match status" value="1"/>
</dbReference>
<accession>A0AAV5K1G5</accession>
<keyword evidence="2" id="KW-0378">Hydrolase</keyword>
<dbReference type="GO" id="GO:0006281">
    <property type="term" value="P:DNA repair"/>
    <property type="evidence" value="ECO:0007669"/>
    <property type="project" value="InterPro"/>
</dbReference>
<feature type="active site" description="Nucleophile" evidence="3">
    <location>
        <position position="514"/>
    </location>
</feature>
<dbReference type="SUPFAM" id="SSF49879">
    <property type="entry name" value="SMAD/FHA domain"/>
    <property type="match status" value="1"/>
</dbReference>
<dbReference type="SMART" id="SM00240">
    <property type="entry name" value="FHA"/>
    <property type="match status" value="1"/>
</dbReference>
<reference evidence="7 8" key="1">
    <citation type="journal article" date="2021" name="Commun. Biol.">
        <title>The genome of Shorea leprosula (Dipterocarpaceae) highlights the ecological relevance of drought in aseasonal tropical rainforests.</title>
        <authorList>
            <person name="Ng K.K.S."/>
            <person name="Kobayashi M.J."/>
            <person name="Fawcett J.A."/>
            <person name="Hatakeyama M."/>
            <person name="Paape T."/>
            <person name="Ng C.H."/>
            <person name="Ang C.C."/>
            <person name="Tnah L.H."/>
            <person name="Lee C.T."/>
            <person name="Nishiyama T."/>
            <person name="Sese J."/>
            <person name="O'Brien M.J."/>
            <person name="Copetti D."/>
            <person name="Mohd Noor M.I."/>
            <person name="Ong R.C."/>
            <person name="Putra M."/>
            <person name="Sireger I.Z."/>
            <person name="Indrioko S."/>
            <person name="Kosugi Y."/>
            <person name="Izuno A."/>
            <person name="Isagi Y."/>
            <person name="Lee S.L."/>
            <person name="Shimizu K.K."/>
        </authorList>
    </citation>
    <scope>NUCLEOTIDE SEQUENCE [LARGE SCALE GENOMIC DNA]</scope>
    <source>
        <strain evidence="7">214</strain>
    </source>
</reference>
<evidence type="ECO:0000313" key="8">
    <source>
        <dbReference type="Proteomes" id="UP001054252"/>
    </source>
</evidence>
<evidence type="ECO:0000313" key="7">
    <source>
        <dbReference type="EMBL" id="GKV17467.1"/>
    </source>
</evidence>
<dbReference type="PANTHER" id="PTHR12415">
    <property type="entry name" value="TYROSYL-DNA PHOSPHODIESTERASE 1"/>
    <property type="match status" value="1"/>
</dbReference>
<dbReference type="InterPro" id="IPR008984">
    <property type="entry name" value="SMAD_FHA_dom_sf"/>
</dbReference>
<dbReference type="InterPro" id="IPR000253">
    <property type="entry name" value="FHA_dom"/>
</dbReference>
<dbReference type="InterPro" id="IPR010347">
    <property type="entry name" value="Tdp1"/>
</dbReference>
<keyword evidence="1" id="KW-0479">Metal-binding</keyword>
<proteinExistence type="predicted"/>
<dbReference type="GO" id="GO:0008081">
    <property type="term" value="F:phosphoric diester hydrolase activity"/>
    <property type="evidence" value="ECO:0007669"/>
    <property type="project" value="InterPro"/>
</dbReference>
<dbReference type="Proteomes" id="UP001054252">
    <property type="component" value="Unassembled WGS sequence"/>
</dbReference>
<evidence type="ECO:0000259" key="6">
    <source>
        <dbReference type="PROSITE" id="PS50006"/>
    </source>
</evidence>
<evidence type="ECO:0000256" key="4">
    <source>
        <dbReference type="PIRSR" id="PIRSR610347-2"/>
    </source>
</evidence>
<dbReference type="SMART" id="SM00910">
    <property type="entry name" value="HIRAN"/>
    <property type="match status" value="1"/>
</dbReference>
<sequence>MVIREKSKIVLKSAIVELRCFDLPLVSPSTGSPLTSLRLEPDRPYTIGRTHQSCDFLFDNRFVSKQHCQILFDGVGRKILISDGAILLRGVSSVVDEFRKRICENELEEKKGEGVGCCRFRVSLNGVYVNGVRLRKGMVKELLTGDDVSLVCGNESVCNFEVRVGFLIQGIVFEEVVSGANEVAGEMLDVLGMVSSQGTVSSGKRSKRVFANPANVITSHYGFSKLKCGDVIRRANFLLSLCRHILHSDDPICCIRQCNISNVGMKGMHTYNSILRGLTLSGRVGIPVSKEEEVTSLFPAYRQESQSCHKRGQAVHSTPVTLKRRKVAALEAENNLLDDSVPSNHADERGNHGVIGGNAVVSDEPGMPLLNFVAQKDALDIDSGGKGNISTNFHSPPGKKFYLNRLEFMDHDSFSCQHTVSLPELLHPVQSISQIFIATFTSDILWFLSCCQIPSNLPVTVACHNAERCWSSSPESRASMPFPNFPNLVLVFPPFPEAIAFGNDRKRQGIACHHPKLLILQREDSIRVVITSANLVPKQWDTVTNTVWWQDFPRRNEPDYLSLFPLPDQGINHDLGSDFAAQLAGFVASLIVDIPSQAHWIVELTKYDFSGALGHLVASVPGIYSFRTPQSMHFMPAKHFCPLLYCEKFLGLVEASVVGLSHLFRTAADSNGAQLKKLASYLGKSHENAYGMLDIVLRRASNIPADENAVSVLVPNPDELSGGDCIQLGFLPRNVAKWVSPLWDIGLFVFHGFLYCDEALAAAFGGNNMKVQLILLVSQGPCFSDISKLIQPELFVALCSLIASVQRCVGLWRLEEVLGRYKWPESQESDFIYGASSIGSVNAQFLAAFAAASGKRSLQLYDSEESDPDWGCWTCSQELRNPSIRILYPTIDRVKNACNGIHPSRQILCFSEKTWQKLRTVDIFHDAIPYPHHRVGHPMHVKVARRRFWSKTEASSVGWVYCGSHNFSAAAWGRPISSSTGIRTGANSPLVTRLHVSNYELGIIFVFPPAENKGIRNDNSTNLDDIVLPFVVPAPKYGPEDRPATPQSMREVLRELSERDRDSLMEVETTEEMMAEIPCEDEVIEATNFVAEEKEEDKSYAELLWIQVDSSQSC</sequence>
<dbReference type="PANTHER" id="PTHR12415:SF3">
    <property type="entry name" value="OS04G0403400 PROTEIN"/>
    <property type="match status" value="1"/>
</dbReference>
<dbReference type="Pfam" id="PF00498">
    <property type="entry name" value="FHA"/>
    <property type="match status" value="1"/>
</dbReference>
<dbReference type="Gene3D" id="3.30.870.10">
    <property type="entry name" value="Endonuclease Chain A"/>
    <property type="match status" value="2"/>
</dbReference>
<name>A0AAV5K1G5_9ROSI</name>
<feature type="site" description="Interaction with DNA" evidence="5">
    <location>
        <position position="968"/>
    </location>
</feature>
<evidence type="ECO:0000256" key="1">
    <source>
        <dbReference type="ARBA" id="ARBA00022723"/>
    </source>
</evidence>
<evidence type="ECO:0000256" key="2">
    <source>
        <dbReference type="ARBA" id="ARBA00022801"/>
    </source>
</evidence>
<dbReference type="CDD" id="cd09122">
    <property type="entry name" value="PLDc_Tdp1_1"/>
    <property type="match status" value="1"/>
</dbReference>
<dbReference type="GO" id="GO:0005634">
    <property type="term" value="C:nucleus"/>
    <property type="evidence" value="ECO:0007669"/>
    <property type="project" value="InterPro"/>
</dbReference>
<dbReference type="InterPro" id="IPR014905">
    <property type="entry name" value="HIRAN"/>
</dbReference>
<keyword evidence="8" id="KW-1185">Reference proteome</keyword>
<dbReference type="Gene3D" id="3.30.70.2330">
    <property type="match status" value="1"/>
</dbReference>
<evidence type="ECO:0000256" key="3">
    <source>
        <dbReference type="PIRSR" id="PIRSR610347-1"/>
    </source>
</evidence>
<comment type="caution">
    <text evidence="7">The sequence shown here is derived from an EMBL/GenBank/DDBJ whole genome shotgun (WGS) entry which is preliminary data.</text>
</comment>
<dbReference type="AlphaFoldDB" id="A0AAV5K1G5"/>
<feature type="domain" description="FHA" evidence="6">
    <location>
        <begin position="45"/>
        <end position="134"/>
    </location>
</feature>
<dbReference type="GO" id="GO:0008270">
    <property type="term" value="F:zinc ion binding"/>
    <property type="evidence" value="ECO:0007669"/>
    <property type="project" value="InterPro"/>
</dbReference>
<organism evidence="7 8">
    <name type="scientific">Rubroshorea leprosula</name>
    <dbReference type="NCBI Taxonomy" id="152421"/>
    <lineage>
        <taxon>Eukaryota</taxon>
        <taxon>Viridiplantae</taxon>
        <taxon>Streptophyta</taxon>
        <taxon>Embryophyta</taxon>
        <taxon>Tracheophyta</taxon>
        <taxon>Spermatophyta</taxon>
        <taxon>Magnoliopsida</taxon>
        <taxon>eudicotyledons</taxon>
        <taxon>Gunneridae</taxon>
        <taxon>Pentapetalae</taxon>
        <taxon>rosids</taxon>
        <taxon>malvids</taxon>
        <taxon>Malvales</taxon>
        <taxon>Dipterocarpaceae</taxon>
        <taxon>Rubroshorea</taxon>
    </lineage>
</organism>
<dbReference type="SUPFAM" id="SSF56024">
    <property type="entry name" value="Phospholipase D/nuclease"/>
    <property type="match status" value="2"/>
</dbReference>
<feature type="binding site" evidence="4">
    <location>
        <position position="942"/>
    </location>
    <ligand>
        <name>substrate</name>
    </ligand>
</feature>
<protein>
    <recommendedName>
        <fullName evidence="6">FHA domain-containing protein</fullName>
    </recommendedName>
</protein>
<dbReference type="GO" id="GO:0003676">
    <property type="term" value="F:nucleic acid binding"/>
    <property type="evidence" value="ECO:0007669"/>
    <property type="project" value="InterPro"/>
</dbReference>
<dbReference type="GO" id="GO:0016818">
    <property type="term" value="F:hydrolase activity, acting on acid anhydrides, in phosphorus-containing anhydrides"/>
    <property type="evidence" value="ECO:0007669"/>
    <property type="project" value="InterPro"/>
</dbReference>
<dbReference type="PROSITE" id="PS50006">
    <property type="entry name" value="FHA_DOMAIN"/>
    <property type="match status" value="1"/>
</dbReference>
<dbReference type="EMBL" id="BPVZ01000048">
    <property type="protein sequence ID" value="GKV17467.1"/>
    <property type="molecule type" value="Genomic_DNA"/>
</dbReference>
<feature type="binding site" evidence="4">
    <location>
        <position position="516"/>
    </location>
    <ligand>
        <name>substrate</name>
    </ligand>
</feature>